<keyword evidence="3" id="KW-1185">Reference proteome</keyword>
<dbReference type="EMBL" id="JOKH01000002">
    <property type="protein sequence ID" value="KEQ18554.1"/>
    <property type="molecule type" value="Genomic_DNA"/>
</dbReference>
<evidence type="ECO:0000313" key="3">
    <source>
        <dbReference type="Proteomes" id="UP000028073"/>
    </source>
</evidence>
<dbReference type="AlphaFoldDB" id="A0A081NJD1"/>
<organism evidence="2 3">
    <name type="scientific">Endozoicomonas numazuensis</name>
    <dbReference type="NCBI Taxonomy" id="1137799"/>
    <lineage>
        <taxon>Bacteria</taxon>
        <taxon>Pseudomonadati</taxon>
        <taxon>Pseudomonadota</taxon>
        <taxon>Gammaproteobacteria</taxon>
        <taxon>Oceanospirillales</taxon>
        <taxon>Endozoicomonadaceae</taxon>
        <taxon>Endozoicomonas</taxon>
    </lineage>
</organism>
<comment type="caution">
    <text evidence="2">The sequence shown here is derived from an EMBL/GenBank/DDBJ whole genome shotgun (WGS) entry which is preliminary data.</text>
</comment>
<gene>
    <name evidence="2" type="ORF">GZ78_13920</name>
</gene>
<dbReference type="OrthoDB" id="6195276at2"/>
<dbReference type="STRING" id="1137799.GZ78_13920"/>
<dbReference type="Proteomes" id="UP000028073">
    <property type="component" value="Unassembled WGS sequence"/>
</dbReference>
<reference evidence="2 3" key="1">
    <citation type="submission" date="2014-06" db="EMBL/GenBank/DDBJ databases">
        <title>Whole Genome Sequences of Three Symbiotic Endozoicomonas Bacteria.</title>
        <authorList>
            <person name="Neave M.J."/>
            <person name="Apprill A."/>
            <person name="Voolstra C.R."/>
        </authorList>
    </citation>
    <scope>NUCLEOTIDE SEQUENCE [LARGE SCALE GENOMIC DNA]</scope>
    <source>
        <strain evidence="2 3">DSM 25634</strain>
    </source>
</reference>
<proteinExistence type="predicted"/>
<feature type="compositionally biased region" description="Basic and acidic residues" evidence="1">
    <location>
        <begin position="192"/>
        <end position="202"/>
    </location>
</feature>
<feature type="region of interest" description="Disordered" evidence="1">
    <location>
        <begin position="185"/>
        <end position="235"/>
    </location>
</feature>
<dbReference type="RefSeq" id="WP_034836013.1">
    <property type="nucleotide sequence ID" value="NZ_JOKH01000002.1"/>
</dbReference>
<sequence>MSGLKTAAYVAAMPLRGALVGASVTTSVVGAPGAAVGWLAGKPVSKVVEYTGKGLNKLLPNKWQINAKKHADRTVKAFQFAGAVALSLPTYAVITSANPLVGKLLGMAPTIGAGINLVKGISSAMKVYDEYRNYGFSLTKNEDLYAPVFGLYPNLYKGDSIGDFLEKNDQWHRAHNQLRREHYTRSNGIPEDSVKEGTEEHVSSNLSIETAPMTPPEYYSQDNPQIVVESIPEKV</sequence>
<accession>A0A081NJD1</accession>
<evidence type="ECO:0000256" key="1">
    <source>
        <dbReference type="SAM" id="MobiDB-lite"/>
    </source>
</evidence>
<protein>
    <submittedName>
        <fullName evidence="2">Uncharacterized protein</fullName>
    </submittedName>
</protein>
<name>A0A081NJD1_9GAMM</name>
<evidence type="ECO:0000313" key="2">
    <source>
        <dbReference type="EMBL" id="KEQ18554.1"/>
    </source>
</evidence>